<dbReference type="InterPro" id="IPR027417">
    <property type="entry name" value="P-loop_NTPase"/>
</dbReference>
<keyword evidence="7" id="KW-0472">Membrane</keyword>
<feature type="binding site" evidence="7">
    <location>
        <begin position="78"/>
        <end position="82"/>
    </location>
    <ligand>
        <name>GTP</name>
        <dbReference type="ChEBI" id="CHEBI:37565"/>
    </ligand>
</feature>
<evidence type="ECO:0000259" key="10">
    <source>
        <dbReference type="PROSITE" id="PS50823"/>
    </source>
</evidence>
<keyword evidence="7" id="KW-1003">Cell membrane</keyword>
<dbReference type="Gene3D" id="3.40.50.300">
    <property type="entry name" value="P-loop containing nucleotide triphosphate hydrolases"/>
    <property type="match status" value="1"/>
</dbReference>
<keyword evidence="7" id="KW-0699">rRNA-binding</keyword>
<dbReference type="AlphaFoldDB" id="A0A0S4TV95"/>
<dbReference type="SUPFAM" id="SSF52540">
    <property type="entry name" value="P-loop containing nucleoside triphosphate hydrolases"/>
    <property type="match status" value="1"/>
</dbReference>
<dbReference type="CDD" id="cd22534">
    <property type="entry name" value="KH-II_Era"/>
    <property type="match status" value="1"/>
</dbReference>
<dbReference type="InterPro" id="IPR015946">
    <property type="entry name" value="KH_dom-like_a/b"/>
</dbReference>
<keyword evidence="4 7" id="KW-0547">Nucleotide-binding</keyword>
<dbReference type="PROSITE" id="PS51713">
    <property type="entry name" value="G_ERA"/>
    <property type="match status" value="1"/>
</dbReference>
<dbReference type="InterPro" id="IPR030388">
    <property type="entry name" value="G_ERA_dom"/>
</dbReference>
<dbReference type="Gene3D" id="3.30.300.20">
    <property type="match status" value="1"/>
</dbReference>
<dbReference type="GO" id="GO:0043024">
    <property type="term" value="F:ribosomal small subunit binding"/>
    <property type="evidence" value="ECO:0007669"/>
    <property type="project" value="TreeGrafter"/>
</dbReference>
<dbReference type="NCBIfam" id="TIGR00231">
    <property type="entry name" value="small_GTP"/>
    <property type="match status" value="1"/>
</dbReference>
<accession>A0A0S4TV95</accession>
<organism evidence="12">
    <name type="scientific">Ralstonia solanacearum</name>
    <name type="common">Pseudomonas solanacearum</name>
    <dbReference type="NCBI Taxonomy" id="305"/>
    <lineage>
        <taxon>Bacteria</taxon>
        <taxon>Pseudomonadati</taxon>
        <taxon>Pseudomonadota</taxon>
        <taxon>Betaproteobacteria</taxon>
        <taxon>Burkholderiales</taxon>
        <taxon>Burkholderiaceae</taxon>
        <taxon>Ralstonia</taxon>
        <taxon>Ralstonia solanacearum species complex</taxon>
    </lineage>
</organism>
<evidence type="ECO:0000256" key="6">
    <source>
        <dbReference type="ARBA" id="ARBA00023134"/>
    </source>
</evidence>
<dbReference type="GO" id="GO:0003924">
    <property type="term" value="F:GTPase activity"/>
    <property type="evidence" value="ECO:0007669"/>
    <property type="project" value="UniProtKB-UniRule"/>
</dbReference>
<dbReference type="NCBIfam" id="TIGR00436">
    <property type="entry name" value="era"/>
    <property type="match status" value="1"/>
</dbReference>
<dbReference type="Pfam" id="PF01926">
    <property type="entry name" value="MMR_HSR1"/>
    <property type="match status" value="1"/>
</dbReference>
<dbReference type="GO" id="GO:0005525">
    <property type="term" value="F:GTP binding"/>
    <property type="evidence" value="ECO:0007669"/>
    <property type="project" value="UniProtKB-UniRule"/>
</dbReference>
<dbReference type="HAMAP" id="MF_00367">
    <property type="entry name" value="GTPase_Era"/>
    <property type="match status" value="1"/>
</dbReference>
<comment type="similarity">
    <text evidence="1 7 8 9">Belongs to the TRAFAC class TrmE-Era-EngA-EngB-Septin-like GTPase superfamily. Era GTPase family.</text>
</comment>
<dbReference type="GO" id="GO:0005829">
    <property type="term" value="C:cytosol"/>
    <property type="evidence" value="ECO:0007669"/>
    <property type="project" value="TreeGrafter"/>
</dbReference>
<comment type="subcellular location">
    <subcellularLocation>
        <location evidence="7">Cytoplasm</location>
    </subcellularLocation>
    <subcellularLocation>
        <location evidence="7">Cell membrane</location>
        <topology evidence="7">Peripheral membrane protein</topology>
    </subcellularLocation>
</comment>
<reference evidence="12" key="1">
    <citation type="submission" date="2015-10" db="EMBL/GenBank/DDBJ databases">
        <authorList>
            <person name="Gilbert D.G."/>
        </authorList>
    </citation>
    <scope>NUCLEOTIDE SEQUENCE</scope>
    <source>
        <strain evidence="12">Phyl III-seqv23</strain>
    </source>
</reference>
<proteinExistence type="inferred from homology"/>
<dbReference type="PROSITE" id="PS50823">
    <property type="entry name" value="KH_TYPE_2"/>
    <property type="match status" value="1"/>
</dbReference>
<feature type="binding site" evidence="7">
    <location>
        <begin position="31"/>
        <end position="38"/>
    </location>
    <ligand>
        <name>GTP</name>
        <dbReference type="ChEBI" id="CHEBI:37565"/>
    </ligand>
</feature>
<evidence type="ECO:0000256" key="8">
    <source>
        <dbReference type="PROSITE-ProRule" id="PRU01050"/>
    </source>
</evidence>
<protein>
    <recommendedName>
        <fullName evidence="2 7">GTPase Era</fullName>
    </recommendedName>
</protein>
<dbReference type="PRINTS" id="PR00326">
    <property type="entry name" value="GTP1OBG"/>
</dbReference>
<evidence type="ECO:0000256" key="2">
    <source>
        <dbReference type="ARBA" id="ARBA00020484"/>
    </source>
</evidence>
<dbReference type="CDD" id="cd04163">
    <property type="entry name" value="Era"/>
    <property type="match status" value="1"/>
</dbReference>
<dbReference type="GO" id="GO:0070181">
    <property type="term" value="F:small ribosomal subunit rRNA binding"/>
    <property type="evidence" value="ECO:0007669"/>
    <property type="project" value="UniProtKB-UniRule"/>
</dbReference>
<dbReference type="Pfam" id="PF07650">
    <property type="entry name" value="KH_2"/>
    <property type="match status" value="1"/>
</dbReference>
<comment type="function">
    <text evidence="7">An essential GTPase that binds both GDP and GTP, with rapid nucleotide exchange. Plays a role in 16S rRNA processing and 30S ribosomal subunit biogenesis and possibly also in cell cycle regulation and energy metabolism.</text>
</comment>
<evidence type="ECO:0000256" key="7">
    <source>
        <dbReference type="HAMAP-Rule" id="MF_00367"/>
    </source>
</evidence>
<dbReference type="InterPro" id="IPR004044">
    <property type="entry name" value="KH_dom_type_2"/>
</dbReference>
<dbReference type="PANTHER" id="PTHR42698:SF1">
    <property type="entry name" value="GTPASE ERA, MITOCHONDRIAL"/>
    <property type="match status" value="1"/>
</dbReference>
<keyword evidence="6 7" id="KW-0342">GTP-binding</keyword>
<evidence type="ECO:0000256" key="3">
    <source>
        <dbReference type="ARBA" id="ARBA00022517"/>
    </source>
</evidence>
<feature type="region of interest" description="G2" evidence="8">
    <location>
        <begin position="57"/>
        <end position="61"/>
    </location>
</feature>
<dbReference type="PATRIC" id="fig|305.106.peg.311"/>
<feature type="domain" description="Era-type G" evidence="11">
    <location>
        <begin position="23"/>
        <end position="193"/>
    </location>
</feature>
<keyword evidence="7" id="KW-0963">Cytoplasm</keyword>
<sequence length="315" mass="35185">MTDTPLQPPQPPQSLPGVPEGFRCGMVAIVGRPNVGKSTLMNALVGQKVSITSRKAQTTRHRITGIQTTDDAQFVFVDTPGFQTRHATALNRSLNRAVTSTLTSVDAVLFVVEAGRYGPDDAKVLSLLPRETPVILIVNKVDRLDAYTRAEMVAVFLQEMARVFPFKEIVPMSAKNRDDIVRLLGIVRPYLPEGEPMYDPEALTDRSERFMAAEIVREKVFRWTGDELPYSSTVVVDKFEAEGRLRRVFVTILVDRDAHKAMIIGAKGAKLKQISTEARIDMEKLFDGKVYLEVWIKVKSGWADNEAGLRAYGYE</sequence>
<dbReference type="GO" id="GO:0005886">
    <property type="term" value="C:plasma membrane"/>
    <property type="evidence" value="ECO:0007669"/>
    <property type="project" value="UniProtKB-SubCell"/>
</dbReference>
<evidence type="ECO:0000256" key="9">
    <source>
        <dbReference type="RuleBase" id="RU003761"/>
    </source>
</evidence>
<evidence type="ECO:0000313" key="12">
    <source>
        <dbReference type="EMBL" id="CUV13972.1"/>
    </source>
</evidence>
<keyword evidence="5 7" id="KW-0694">RNA-binding</keyword>
<evidence type="ECO:0000256" key="1">
    <source>
        <dbReference type="ARBA" id="ARBA00007921"/>
    </source>
</evidence>
<feature type="binding site" evidence="7">
    <location>
        <begin position="139"/>
        <end position="142"/>
    </location>
    <ligand>
        <name>GTP</name>
        <dbReference type="ChEBI" id="CHEBI:37565"/>
    </ligand>
</feature>
<dbReference type="InterPro" id="IPR009019">
    <property type="entry name" value="KH_sf_prok-type"/>
</dbReference>
<feature type="domain" description="KH type-2" evidence="10">
    <location>
        <begin position="224"/>
        <end position="300"/>
    </location>
</feature>
<dbReference type="FunFam" id="3.30.300.20:FF:000003">
    <property type="entry name" value="GTPase Era"/>
    <property type="match status" value="1"/>
</dbReference>
<feature type="region of interest" description="G5" evidence="8">
    <location>
        <begin position="172"/>
        <end position="174"/>
    </location>
</feature>
<dbReference type="PANTHER" id="PTHR42698">
    <property type="entry name" value="GTPASE ERA"/>
    <property type="match status" value="1"/>
</dbReference>
<dbReference type="SUPFAM" id="SSF54814">
    <property type="entry name" value="Prokaryotic type KH domain (KH-domain type II)"/>
    <property type="match status" value="1"/>
</dbReference>
<feature type="region of interest" description="G1" evidence="8">
    <location>
        <begin position="31"/>
        <end position="38"/>
    </location>
</feature>
<dbReference type="GO" id="GO:0000028">
    <property type="term" value="P:ribosomal small subunit assembly"/>
    <property type="evidence" value="ECO:0007669"/>
    <property type="project" value="TreeGrafter"/>
</dbReference>
<dbReference type="InterPro" id="IPR005225">
    <property type="entry name" value="Small_GTP-bd"/>
</dbReference>
<dbReference type="InterPro" id="IPR005662">
    <property type="entry name" value="GTPase_Era-like"/>
</dbReference>
<evidence type="ECO:0000256" key="5">
    <source>
        <dbReference type="ARBA" id="ARBA00022884"/>
    </source>
</evidence>
<feature type="region of interest" description="G4" evidence="8">
    <location>
        <begin position="139"/>
        <end position="142"/>
    </location>
</feature>
<dbReference type="EMBL" id="LN899819">
    <property type="protein sequence ID" value="CUV13972.1"/>
    <property type="molecule type" value="Genomic_DNA"/>
</dbReference>
<gene>
    <name evidence="7 12" type="primary">era</name>
    <name evidence="12" type="ORF">RUN39_v1_670030</name>
</gene>
<dbReference type="InterPro" id="IPR006073">
    <property type="entry name" value="GTP-bd"/>
</dbReference>
<evidence type="ECO:0000256" key="4">
    <source>
        <dbReference type="ARBA" id="ARBA00022741"/>
    </source>
</evidence>
<name>A0A0S4TV95_RALSL</name>
<feature type="region of interest" description="G3" evidence="8">
    <location>
        <begin position="78"/>
        <end position="81"/>
    </location>
</feature>
<dbReference type="NCBIfam" id="NF000908">
    <property type="entry name" value="PRK00089.1"/>
    <property type="match status" value="1"/>
</dbReference>
<keyword evidence="3 7" id="KW-0690">Ribosome biogenesis</keyword>
<evidence type="ECO:0000259" key="11">
    <source>
        <dbReference type="PROSITE" id="PS51713"/>
    </source>
</evidence>
<comment type="subunit">
    <text evidence="7">Monomer.</text>
</comment>